<name>A0A9P1IQY1_9PELO</name>
<feature type="compositionally biased region" description="Polar residues" evidence="2">
    <location>
        <begin position="1120"/>
        <end position="1137"/>
    </location>
</feature>
<evidence type="ECO:0000313" key="6">
    <source>
        <dbReference type="Proteomes" id="UP001152747"/>
    </source>
</evidence>
<feature type="compositionally biased region" description="Low complexity" evidence="2">
    <location>
        <begin position="1258"/>
        <end position="1269"/>
    </location>
</feature>
<dbReference type="SMART" id="SM00324">
    <property type="entry name" value="RhoGAP"/>
    <property type="match status" value="1"/>
</dbReference>
<feature type="region of interest" description="Disordered" evidence="2">
    <location>
        <begin position="1202"/>
        <end position="1269"/>
    </location>
</feature>
<evidence type="ECO:0008006" key="7">
    <source>
        <dbReference type="Google" id="ProtNLM"/>
    </source>
</evidence>
<feature type="region of interest" description="Disordered" evidence="2">
    <location>
        <begin position="1095"/>
        <end position="1159"/>
    </location>
</feature>
<dbReference type="Gene3D" id="3.40.50.300">
    <property type="entry name" value="P-loop containing nucleotide triphosphate hydrolases"/>
    <property type="match status" value="1"/>
</dbReference>
<dbReference type="GO" id="GO:0007266">
    <property type="term" value="P:Rho protein signal transduction"/>
    <property type="evidence" value="ECO:0007669"/>
    <property type="project" value="TreeGrafter"/>
</dbReference>
<dbReference type="Pfam" id="PF23083">
    <property type="entry name" value="FF_RHG35_4th"/>
    <property type="match status" value="1"/>
</dbReference>
<reference evidence="5" key="1">
    <citation type="submission" date="2022-11" db="EMBL/GenBank/DDBJ databases">
        <authorList>
            <person name="Kikuchi T."/>
        </authorList>
    </citation>
    <scope>NUCLEOTIDE SEQUENCE</scope>
    <source>
        <strain evidence="5">PS1010</strain>
    </source>
</reference>
<dbReference type="InterPro" id="IPR027417">
    <property type="entry name" value="P-loop_NTPase"/>
</dbReference>
<dbReference type="InterPro" id="IPR039006">
    <property type="entry name" value="RhoGAP_pG2"/>
</dbReference>
<dbReference type="PANTHER" id="PTHR46005:SF4">
    <property type="entry name" value="RHO GTPASE-ACTIVATING PROTEIN 190"/>
    <property type="match status" value="1"/>
</dbReference>
<feature type="domain" description="PG2 pseudoGTPase" evidence="4">
    <location>
        <begin position="779"/>
        <end position="956"/>
    </location>
</feature>
<feature type="coiled-coil region" evidence="1">
    <location>
        <begin position="397"/>
        <end position="447"/>
    </location>
</feature>
<feature type="compositionally biased region" description="Basic and acidic residues" evidence="2">
    <location>
        <begin position="1202"/>
        <end position="1211"/>
    </location>
</feature>
<dbReference type="Pfam" id="PF19518">
    <property type="entry name" value="RhoGAP_pG1_pG2"/>
    <property type="match status" value="1"/>
</dbReference>
<feature type="domain" description="Rho-GAP" evidence="3">
    <location>
        <begin position="1284"/>
        <end position="1472"/>
    </location>
</feature>
<comment type="caution">
    <text evidence="5">The sequence shown here is derived from an EMBL/GenBank/DDBJ whole genome shotgun (WGS) entry which is preliminary data.</text>
</comment>
<evidence type="ECO:0000256" key="1">
    <source>
        <dbReference type="SAM" id="Coils"/>
    </source>
</evidence>
<keyword evidence="6" id="KW-1185">Reference proteome</keyword>
<dbReference type="SUPFAM" id="SSF48350">
    <property type="entry name" value="GTPase activation domain, GAP"/>
    <property type="match status" value="1"/>
</dbReference>
<dbReference type="Proteomes" id="UP001152747">
    <property type="component" value="Unassembled WGS sequence"/>
</dbReference>
<dbReference type="Gene3D" id="1.10.555.10">
    <property type="entry name" value="Rho GTPase activation protein"/>
    <property type="match status" value="1"/>
</dbReference>
<accession>A0A9P1IQY1</accession>
<evidence type="ECO:0000313" key="5">
    <source>
        <dbReference type="EMBL" id="CAI5447748.1"/>
    </source>
</evidence>
<dbReference type="GO" id="GO:0005829">
    <property type="term" value="C:cytosol"/>
    <property type="evidence" value="ECO:0007669"/>
    <property type="project" value="TreeGrafter"/>
</dbReference>
<dbReference type="PANTHER" id="PTHR46005">
    <property type="entry name" value="RHO GTPASE-ACTIVATING PROTEIN 190"/>
    <property type="match status" value="1"/>
</dbReference>
<evidence type="ECO:0000259" key="3">
    <source>
        <dbReference type="PROSITE" id="PS50238"/>
    </source>
</evidence>
<keyword evidence="1" id="KW-0175">Coiled coil</keyword>
<dbReference type="EMBL" id="CANHGI010000004">
    <property type="protein sequence ID" value="CAI5447748.1"/>
    <property type="molecule type" value="Genomic_DNA"/>
</dbReference>
<dbReference type="GO" id="GO:0008361">
    <property type="term" value="P:regulation of cell size"/>
    <property type="evidence" value="ECO:0007669"/>
    <property type="project" value="TreeGrafter"/>
</dbReference>
<proteinExistence type="predicted"/>
<dbReference type="InterPro" id="IPR045786">
    <property type="entry name" value="RhoGAP_pG1_pG2"/>
</dbReference>
<dbReference type="InterPro" id="IPR057284">
    <property type="entry name" value="FF_RHG35_4th"/>
</dbReference>
<gene>
    <name evidence="5" type="ORF">CAMP_LOCUS10385</name>
</gene>
<dbReference type="PROSITE" id="PS51853">
    <property type="entry name" value="PG2"/>
    <property type="match status" value="1"/>
</dbReference>
<dbReference type="InterPro" id="IPR000198">
    <property type="entry name" value="RhoGAP_dom"/>
</dbReference>
<dbReference type="GO" id="GO:0050770">
    <property type="term" value="P:regulation of axonogenesis"/>
    <property type="evidence" value="ECO:0007669"/>
    <property type="project" value="TreeGrafter"/>
</dbReference>
<dbReference type="GO" id="GO:0005096">
    <property type="term" value="F:GTPase activator activity"/>
    <property type="evidence" value="ECO:0007669"/>
    <property type="project" value="TreeGrafter"/>
</dbReference>
<protein>
    <recommendedName>
        <fullName evidence="7">Rho-GAP domain-containing protein</fullName>
    </recommendedName>
</protein>
<dbReference type="CDD" id="cd00882">
    <property type="entry name" value="Ras_like_GTPase"/>
    <property type="match status" value="1"/>
</dbReference>
<dbReference type="Pfam" id="PF00620">
    <property type="entry name" value="RhoGAP"/>
    <property type="match status" value="1"/>
</dbReference>
<dbReference type="SUPFAM" id="SSF52540">
    <property type="entry name" value="P-loop containing nucleoside triphosphate hydrolases"/>
    <property type="match status" value="1"/>
</dbReference>
<dbReference type="InterPro" id="IPR051978">
    <property type="entry name" value="Rho-GAP_domain"/>
</dbReference>
<dbReference type="InterPro" id="IPR008936">
    <property type="entry name" value="Rho_GTPase_activation_prot"/>
</dbReference>
<organism evidence="5 6">
    <name type="scientific">Caenorhabditis angaria</name>
    <dbReference type="NCBI Taxonomy" id="860376"/>
    <lineage>
        <taxon>Eukaryota</taxon>
        <taxon>Metazoa</taxon>
        <taxon>Ecdysozoa</taxon>
        <taxon>Nematoda</taxon>
        <taxon>Chromadorea</taxon>
        <taxon>Rhabditida</taxon>
        <taxon>Rhabditina</taxon>
        <taxon>Rhabditomorpha</taxon>
        <taxon>Rhabditoidea</taxon>
        <taxon>Rhabditidae</taxon>
        <taxon>Peloderinae</taxon>
        <taxon>Caenorhabditis</taxon>
    </lineage>
</organism>
<evidence type="ECO:0000256" key="2">
    <source>
        <dbReference type="SAM" id="MobiDB-lite"/>
    </source>
</evidence>
<evidence type="ECO:0000259" key="4">
    <source>
        <dbReference type="PROSITE" id="PS51853"/>
    </source>
</evidence>
<sequence>MMQNISNLKCVNICVVGVSGPEQVKGACGVGKSLFCNRFVRGAADDFHIDHCSVLSQTDFGGSPVINNDHWLYWGDRILQNPEDSSQILIKLVEQTEFLDDETYEPIASSSKNEDYSKRCARIVLNSRDKLMYIQKEQLGLEADFPQHILSDGKFAVDGFIVIFDVSRNIPQHLLKISQILTNLVKTKKPLIIALTKCDEIDEESKRSVVANLNSRKDLKNLQIVEVSSIHDVNIEEVFHCLVSQISKNYKHKRKPMSYYEAAHYVEQRNIQIKNAYANLLSQMMPMTSWSSMTGSFGSSHLPKTWKRLLADLDRHKDYLNFVQIYGSRAAFRMYEKYMCDAREFWITSRLRALVPQLSRIYASIFEKIEDISSIEWVKAREMIKTHALFDEFFRPIGSLGRQLETLQDDLVEMNKDMRIPAEILILPDAQQVYENFREEIRTLRKREKLEDEFLQLLSETPEVTPGKSLQDASLFLHGASSFENLEMTQIVEIYDKYQRGLVYRAEVEFVEALLENVELLLNIINSTISIDTISIDELGYIKDYLEGDRRYRWMSKIFDLRDHLIYSITNFYRNPNISRCPAGSRCVENSLGHFLDKFFHRRNDQAYTHLIDILVEGSEDDQLVSQFIGEISGFLRGDPFPCSSGSAFIRCYKCSDFESLEEEREVTEIYLIDSLESLERLKEFAPRCPGIPPIFIVLCEPSNYHIIPMLHQHGASLAAKFGANFFGAKQGDSIYPSDDHASTNISSENSFLLANDQLMAICEAICASQLTMKKRDLRTQISIMCGDPISIDLLIQSIFGDFEMISYFRPVIHPNLTAAGLVPIDIQSPQKSSRKSRVELFFTSFHSWFSPNLSYRINSTQAHILVYYSGRPASFCHVKTAICRILALKNPVEIGIFVVAICERQFENDPLAIEGREICESIGAKFLAIDAKTQTCLTDDFVEFFEQQMLGGRQREMAKNEPEYAEISNFSSRTSPNSTTSNNNVQKEFEELGEEHIRPKSLNLIGAGNSSGNGNLILDHRNIKKLPLKMREARISRSGPILMPSRKKPEIQVAPLATPEAIEIAPEYSQVKDALSSSDYETLEFLAENENRKNNKSLLDLPSNSAQDQQHRRPYRNASRISGFSRTTCLSTSPDPSNRLHRTEPIRTPIPTTSRQSMSAESLAELLKNEQKMSKKVRNNRFVRKVATSFRFRKDKLEEARNEQNLKIESSRSLPQSPHLERKKYNPPEKISSAFSWLPSRSPKHSKSQKSSTCELNSSSISSSSTSNSSAAATIQGVIGIDENIETLCKSAENGIPVYVQKCVQFIEMNGGFEQEGLYRVPGNQAHLSEVEKRFLATGEFNVSSVDCPVHVAATALKNFFSCLPEPIIPQEFHQKLKLLTIISENAEKSRKLAEILDEFPIANRKTLGFLIKHLEKVANSPKTVMDLKNLSKVWFPTLFRPSFDTYEALSSGMTAFQLAMEVCFEHGSLF</sequence>
<dbReference type="PROSITE" id="PS50238">
    <property type="entry name" value="RHOGAP"/>
    <property type="match status" value="1"/>
</dbReference>
<dbReference type="OrthoDB" id="9994905at2759"/>